<protein>
    <recommendedName>
        <fullName evidence="1">DUF6318 domain-containing protein</fullName>
    </recommendedName>
</protein>
<organism evidence="2 3">
    <name type="scientific">Arthrobacter echini</name>
    <dbReference type="NCBI Taxonomy" id="1529066"/>
    <lineage>
        <taxon>Bacteria</taxon>
        <taxon>Bacillati</taxon>
        <taxon>Actinomycetota</taxon>
        <taxon>Actinomycetes</taxon>
        <taxon>Micrococcales</taxon>
        <taxon>Micrococcaceae</taxon>
        <taxon>Arthrobacter</taxon>
    </lineage>
</organism>
<dbReference type="AlphaFoldDB" id="A0A5D0XSI5"/>
<evidence type="ECO:0000313" key="3">
    <source>
        <dbReference type="Proteomes" id="UP000323410"/>
    </source>
</evidence>
<proteinExistence type="predicted"/>
<comment type="caution">
    <text evidence="2">The sequence shown here is derived from an EMBL/GenBank/DDBJ whole genome shotgun (WGS) entry which is preliminary data.</text>
</comment>
<reference evidence="2 3" key="1">
    <citation type="submission" date="2019-08" db="EMBL/GenBank/DDBJ databases">
        <title>Genone of Arthrobacter echini P9.</title>
        <authorList>
            <person name="Bowman J.P."/>
        </authorList>
    </citation>
    <scope>NUCLEOTIDE SEQUENCE [LARGE SCALE GENOMIC DNA]</scope>
    <source>
        <strain evidence="2 3">P9</strain>
    </source>
</reference>
<feature type="domain" description="DUF6318" evidence="1">
    <location>
        <begin position="2"/>
        <end position="133"/>
    </location>
</feature>
<dbReference type="Proteomes" id="UP000323410">
    <property type="component" value="Unassembled WGS sequence"/>
</dbReference>
<dbReference type="Pfam" id="PF19843">
    <property type="entry name" value="DUF6318"/>
    <property type="match status" value="1"/>
</dbReference>
<evidence type="ECO:0000313" key="2">
    <source>
        <dbReference type="EMBL" id="TYC99624.1"/>
    </source>
</evidence>
<evidence type="ECO:0000259" key="1">
    <source>
        <dbReference type="Pfam" id="PF19843"/>
    </source>
</evidence>
<keyword evidence="3" id="KW-1185">Reference proteome</keyword>
<accession>A0A5D0XSI5</accession>
<dbReference type="EMBL" id="VSLD01000002">
    <property type="protein sequence ID" value="TYC99624.1"/>
    <property type="molecule type" value="Genomic_DNA"/>
</dbReference>
<dbReference type="OrthoDB" id="3748111at2"/>
<dbReference type="InterPro" id="IPR046281">
    <property type="entry name" value="DUF6318"/>
</dbReference>
<sequence length="141" mass="15649">MKPALADENSAEGLEAFTEYWFELFSYGYETNDWEPFDAVTDPGCRTCENLTGQVRDLYADKGWIVGGAVNLSSFDTEFIKNTEGSINSFVGVEQAGLTYFDSTGTEINKSEALPLTVNVTIALWEENQWIMLDFGSPEGT</sequence>
<gene>
    <name evidence="2" type="ORF">FQ377_06655</name>
</gene>
<name>A0A5D0XSI5_9MICC</name>